<keyword evidence="2" id="KW-1185">Reference proteome</keyword>
<reference evidence="2" key="1">
    <citation type="journal article" date="2019" name="Int. J. Syst. Evol. Microbiol.">
        <title>The Global Catalogue of Microorganisms (GCM) 10K type strain sequencing project: providing services to taxonomists for standard genome sequencing and annotation.</title>
        <authorList>
            <consortium name="The Broad Institute Genomics Platform"/>
            <consortium name="The Broad Institute Genome Sequencing Center for Infectious Disease"/>
            <person name="Wu L."/>
            <person name="Ma J."/>
        </authorList>
    </citation>
    <scope>NUCLEOTIDE SEQUENCE [LARGE SCALE GENOMIC DNA]</scope>
    <source>
        <strain evidence="2">JCM 18304</strain>
    </source>
</reference>
<dbReference type="Proteomes" id="UP001501570">
    <property type="component" value="Unassembled WGS sequence"/>
</dbReference>
<gene>
    <name evidence="1" type="ORF">GCM10023322_21270</name>
</gene>
<protein>
    <submittedName>
        <fullName evidence="1">Uncharacterized protein</fullName>
    </submittedName>
</protein>
<accession>A0ABP9RPT0</accession>
<comment type="caution">
    <text evidence="1">The sequence shown here is derived from an EMBL/GenBank/DDBJ whole genome shotgun (WGS) entry which is preliminary data.</text>
</comment>
<evidence type="ECO:0000313" key="1">
    <source>
        <dbReference type="EMBL" id="GAA5183018.1"/>
    </source>
</evidence>
<organism evidence="1 2">
    <name type="scientific">Rugosimonospora acidiphila</name>
    <dbReference type="NCBI Taxonomy" id="556531"/>
    <lineage>
        <taxon>Bacteria</taxon>
        <taxon>Bacillati</taxon>
        <taxon>Actinomycetota</taxon>
        <taxon>Actinomycetes</taxon>
        <taxon>Micromonosporales</taxon>
        <taxon>Micromonosporaceae</taxon>
        <taxon>Rugosimonospora</taxon>
    </lineage>
</organism>
<evidence type="ECO:0000313" key="2">
    <source>
        <dbReference type="Proteomes" id="UP001501570"/>
    </source>
</evidence>
<sequence>MSHTSSDVPVLAFSQTIGLGAQVSALADEIGTIAATPATNNPSTTTHALRFALRLRSNRVTNEPSIDMTAPFPLRICRARTPYGDDPDYDYVTAIHERVTASI</sequence>
<proteinExistence type="predicted"/>
<dbReference type="EMBL" id="BAABJQ010000005">
    <property type="protein sequence ID" value="GAA5183018.1"/>
    <property type="molecule type" value="Genomic_DNA"/>
</dbReference>
<name>A0ABP9RPT0_9ACTN</name>